<dbReference type="SMART" id="SM00448">
    <property type="entry name" value="REC"/>
    <property type="match status" value="1"/>
</dbReference>
<dbReference type="Gene3D" id="3.40.50.2300">
    <property type="match status" value="1"/>
</dbReference>
<dbReference type="SMART" id="SM00421">
    <property type="entry name" value="HTH_LUXR"/>
    <property type="match status" value="1"/>
</dbReference>
<accession>A0A0D0V5P5</accession>
<dbReference type="EMBL" id="JXSX01000001">
    <property type="protein sequence ID" value="KIR66177.1"/>
    <property type="molecule type" value="Genomic_DNA"/>
</dbReference>
<dbReference type="GO" id="GO:0000160">
    <property type="term" value="P:phosphorelay signal transduction system"/>
    <property type="evidence" value="ECO:0007669"/>
    <property type="project" value="InterPro"/>
</dbReference>
<dbReference type="GeneID" id="301305102"/>
<dbReference type="PATRIC" id="fig|47853.6.peg.2820"/>
<dbReference type="PANTHER" id="PTHR43214">
    <property type="entry name" value="TWO-COMPONENT RESPONSE REGULATOR"/>
    <property type="match status" value="1"/>
</dbReference>
<evidence type="ECO:0000313" key="6">
    <source>
        <dbReference type="EMBL" id="KIR66177.1"/>
    </source>
</evidence>
<dbReference type="GO" id="GO:0003677">
    <property type="term" value="F:DNA binding"/>
    <property type="evidence" value="ECO:0007669"/>
    <property type="project" value="UniProtKB-KW"/>
</dbReference>
<dbReference type="InterPro" id="IPR000792">
    <property type="entry name" value="Tscrpt_reg_LuxR_C"/>
</dbReference>
<evidence type="ECO:0000259" key="5">
    <source>
        <dbReference type="PROSITE" id="PS50110"/>
    </source>
</evidence>
<dbReference type="PRINTS" id="PR00038">
    <property type="entry name" value="HTHLUXR"/>
</dbReference>
<dbReference type="SUPFAM" id="SSF46894">
    <property type="entry name" value="C-terminal effector domain of the bipartite response regulators"/>
    <property type="match status" value="1"/>
</dbReference>
<evidence type="ECO:0000256" key="3">
    <source>
        <dbReference type="PROSITE-ProRule" id="PRU00169"/>
    </source>
</evidence>
<dbReference type="AlphaFoldDB" id="A0A0D0V5P5"/>
<evidence type="ECO:0000256" key="2">
    <source>
        <dbReference type="ARBA" id="ARBA00023125"/>
    </source>
</evidence>
<name>A0A0D0V5P5_9ACTN</name>
<keyword evidence="1 3" id="KW-0597">Phosphoprotein</keyword>
<sequence>MIDLVVVDDNPIVRAAVRGFLAAASDVRIVGEASDGREALRLVTSLRPHVTLLDYRMPVADGLSVVGDLSAHTRILALTSDTDPGTVSGMLRGGAGGYLVWGQFRPDDLLDAVREVAAGGSWLSPTAASVAVTALRRHEPPPDDTRDRDLARRSALRRYGLSRREQEVLDLLGTGLTNAAIGRRLGLTEKTVKNHLNHVFAKLGVQNRTEAVLLWLNHDH</sequence>
<evidence type="ECO:0008006" key="8">
    <source>
        <dbReference type="Google" id="ProtNLM"/>
    </source>
</evidence>
<dbReference type="OrthoDB" id="9808843at2"/>
<evidence type="ECO:0000256" key="1">
    <source>
        <dbReference type="ARBA" id="ARBA00022553"/>
    </source>
</evidence>
<dbReference type="SUPFAM" id="SSF52172">
    <property type="entry name" value="CheY-like"/>
    <property type="match status" value="1"/>
</dbReference>
<reference evidence="6 7" key="1">
    <citation type="submission" date="2015-01" db="EMBL/GenBank/DDBJ databases">
        <title>Sequencing and annotation of Micromonospora carbonacea strain JXNU-1 genome.</title>
        <authorList>
            <person name="Long Z."/>
            <person name="Huang Y."/>
            <person name="Jiang Y."/>
        </authorList>
    </citation>
    <scope>NUCLEOTIDE SEQUENCE [LARGE SCALE GENOMIC DNA]</scope>
    <source>
        <strain evidence="6 7">JXNU-1</strain>
    </source>
</reference>
<feature type="modified residue" description="4-aspartylphosphate" evidence="3">
    <location>
        <position position="54"/>
    </location>
</feature>
<dbReference type="GO" id="GO:0006355">
    <property type="term" value="P:regulation of DNA-templated transcription"/>
    <property type="evidence" value="ECO:0007669"/>
    <property type="project" value="InterPro"/>
</dbReference>
<protein>
    <recommendedName>
        <fullName evidence="8">Two component transcriptional regulator, LuxR family</fullName>
    </recommendedName>
</protein>
<gene>
    <name evidence="6" type="ORF">TK50_13335</name>
</gene>
<organism evidence="6 7">
    <name type="scientific">Micromonospora haikouensis</name>
    <dbReference type="NCBI Taxonomy" id="686309"/>
    <lineage>
        <taxon>Bacteria</taxon>
        <taxon>Bacillati</taxon>
        <taxon>Actinomycetota</taxon>
        <taxon>Actinomycetes</taxon>
        <taxon>Micromonosporales</taxon>
        <taxon>Micromonosporaceae</taxon>
        <taxon>Micromonospora</taxon>
    </lineage>
</organism>
<comment type="caution">
    <text evidence="6">The sequence shown here is derived from an EMBL/GenBank/DDBJ whole genome shotgun (WGS) entry which is preliminary data.</text>
</comment>
<dbReference type="InterPro" id="IPR001789">
    <property type="entry name" value="Sig_transdc_resp-reg_receiver"/>
</dbReference>
<proteinExistence type="predicted"/>
<keyword evidence="2" id="KW-0238">DNA-binding</keyword>
<dbReference type="Pfam" id="PF00196">
    <property type="entry name" value="GerE"/>
    <property type="match status" value="1"/>
</dbReference>
<evidence type="ECO:0000259" key="4">
    <source>
        <dbReference type="PROSITE" id="PS50043"/>
    </source>
</evidence>
<feature type="domain" description="HTH luxR-type" evidence="4">
    <location>
        <begin position="152"/>
        <end position="219"/>
    </location>
</feature>
<evidence type="ECO:0000313" key="7">
    <source>
        <dbReference type="Proteomes" id="UP000032254"/>
    </source>
</evidence>
<keyword evidence="7" id="KW-1185">Reference proteome</keyword>
<dbReference type="RefSeq" id="WP_043963038.1">
    <property type="nucleotide sequence ID" value="NZ_JBEZEN010000006.1"/>
</dbReference>
<dbReference type="PROSITE" id="PS50043">
    <property type="entry name" value="HTH_LUXR_2"/>
    <property type="match status" value="1"/>
</dbReference>
<dbReference type="InterPro" id="IPR016032">
    <property type="entry name" value="Sig_transdc_resp-reg_C-effctor"/>
</dbReference>
<dbReference type="CDD" id="cd06170">
    <property type="entry name" value="LuxR_C_like"/>
    <property type="match status" value="1"/>
</dbReference>
<dbReference type="InterPro" id="IPR058245">
    <property type="entry name" value="NreC/VraR/RcsB-like_REC"/>
</dbReference>
<dbReference type="Proteomes" id="UP000032254">
    <property type="component" value="Unassembled WGS sequence"/>
</dbReference>
<dbReference type="Pfam" id="PF00072">
    <property type="entry name" value="Response_reg"/>
    <property type="match status" value="1"/>
</dbReference>
<dbReference type="InterPro" id="IPR039420">
    <property type="entry name" value="WalR-like"/>
</dbReference>
<dbReference type="PROSITE" id="PS00622">
    <property type="entry name" value="HTH_LUXR_1"/>
    <property type="match status" value="1"/>
</dbReference>
<feature type="domain" description="Response regulatory" evidence="5">
    <location>
        <begin position="3"/>
        <end position="117"/>
    </location>
</feature>
<dbReference type="PROSITE" id="PS50110">
    <property type="entry name" value="RESPONSE_REGULATORY"/>
    <property type="match status" value="1"/>
</dbReference>
<dbReference type="InterPro" id="IPR011006">
    <property type="entry name" value="CheY-like_superfamily"/>
</dbReference>
<dbReference type="CDD" id="cd17535">
    <property type="entry name" value="REC_NarL-like"/>
    <property type="match status" value="1"/>
</dbReference>